<evidence type="ECO:0000256" key="3">
    <source>
        <dbReference type="SAM" id="MobiDB-lite"/>
    </source>
</evidence>
<dbReference type="InterPro" id="IPR007219">
    <property type="entry name" value="XnlR_reg_dom"/>
</dbReference>
<evidence type="ECO:0000259" key="4">
    <source>
        <dbReference type="SMART" id="SM00906"/>
    </source>
</evidence>
<dbReference type="HOGENOM" id="CLU_004083_8_0_1"/>
<dbReference type="PANTHER" id="PTHR31001:SF57">
    <property type="entry name" value="ZN(II)2CYS6 TRANSCRIPTION FACTOR (EUROFUNG)"/>
    <property type="match status" value="1"/>
</dbReference>
<reference evidence="5 6" key="1">
    <citation type="submission" date="2011-06" db="EMBL/GenBank/DDBJ databases">
        <title>The Genome Sequence of Fusarium oxysporum FOSC 3-a.</title>
        <authorList>
            <consortium name="The Broad Institute Genome Sequencing Platform"/>
            <person name="Ma L.-J."/>
            <person name="Gale L.R."/>
            <person name="Schwartz D.C."/>
            <person name="Zhou S."/>
            <person name="Corby-Kistler H."/>
            <person name="Young S.K."/>
            <person name="Zeng Q."/>
            <person name="Gargeya S."/>
            <person name="Fitzgerald M."/>
            <person name="Haas B."/>
            <person name="Abouelleil A."/>
            <person name="Alvarado L."/>
            <person name="Arachchi H.M."/>
            <person name="Berlin A."/>
            <person name="Brown A."/>
            <person name="Chapman S.B."/>
            <person name="Chen Z."/>
            <person name="Dunbar C."/>
            <person name="Freedman E."/>
            <person name="Gearin G."/>
            <person name="Gellesch M."/>
            <person name="Goldberg J."/>
            <person name="Griggs A."/>
            <person name="Gujja S."/>
            <person name="Heiman D."/>
            <person name="Howarth C."/>
            <person name="Larson L."/>
            <person name="Lui A."/>
            <person name="MacDonald P.J.P."/>
            <person name="Mehta T."/>
            <person name="Montmayeur A."/>
            <person name="Murphy C."/>
            <person name="Neiman D."/>
            <person name="Pearson M."/>
            <person name="Priest M."/>
            <person name="Roberts A."/>
            <person name="Saif S."/>
            <person name="Shea T."/>
            <person name="Shenoy N."/>
            <person name="Sisk P."/>
            <person name="Stolte C."/>
            <person name="Sykes S."/>
            <person name="Wortman J."/>
            <person name="Nusbaum C."/>
            <person name="Birren B."/>
        </authorList>
    </citation>
    <scope>NUCLEOTIDE SEQUENCE [LARGE SCALE GENOMIC DNA]</scope>
    <source>
        <strain evidence="6">FOSC 3-a</strain>
    </source>
</reference>
<comment type="subcellular location">
    <subcellularLocation>
        <location evidence="1">Nucleus</location>
    </subcellularLocation>
</comment>
<dbReference type="Pfam" id="PF04082">
    <property type="entry name" value="Fungal_trans"/>
    <property type="match status" value="1"/>
</dbReference>
<evidence type="ECO:0000256" key="2">
    <source>
        <dbReference type="ARBA" id="ARBA00023242"/>
    </source>
</evidence>
<proteinExistence type="predicted"/>
<dbReference type="SMART" id="SM00906">
    <property type="entry name" value="Fungal_trans"/>
    <property type="match status" value="1"/>
</dbReference>
<accession>W9HFY5</accession>
<dbReference type="EMBL" id="JH717853">
    <property type="protein sequence ID" value="EWY79894.1"/>
    <property type="molecule type" value="Genomic_DNA"/>
</dbReference>
<protein>
    <recommendedName>
        <fullName evidence="4">Xylanolytic transcriptional activator regulatory domain-containing protein</fullName>
    </recommendedName>
</protein>
<dbReference type="PANTHER" id="PTHR31001">
    <property type="entry name" value="UNCHARACTERIZED TRANSCRIPTIONAL REGULATORY PROTEIN"/>
    <property type="match status" value="1"/>
</dbReference>
<dbReference type="Proteomes" id="UP000030753">
    <property type="component" value="Unassembled WGS sequence"/>
</dbReference>
<dbReference type="CDD" id="cd12148">
    <property type="entry name" value="fungal_TF_MHR"/>
    <property type="match status" value="1"/>
</dbReference>
<dbReference type="AlphaFoldDB" id="W9HFY5"/>
<evidence type="ECO:0000256" key="1">
    <source>
        <dbReference type="ARBA" id="ARBA00004123"/>
    </source>
</evidence>
<dbReference type="InterPro" id="IPR050613">
    <property type="entry name" value="Sec_Metabolite_Reg"/>
</dbReference>
<dbReference type="GO" id="GO:0005634">
    <property type="term" value="C:nucleus"/>
    <property type="evidence" value="ECO:0007669"/>
    <property type="project" value="UniProtKB-SubCell"/>
</dbReference>
<sequence length="482" mass="54702">MKQTALKLWNIYLERIESGTGLKVLHIPTDEVRVCATIENPAEIQLENLALCFAIFFAATAILEPAEAQALLDEDSVTRQFKFKTGLEQALAEAEVLENPTLTLLNAMAIYLSSLRIYNRNKGIWILNGLAMRIAQSMGLHRDGEHLGLSPFQSELRRRIWWHFLGRDSHAAEDHGLQRLCNLRSDAELPLNVDDADLYPEMEALPTPRPGLTTMTFPLINYHIARAVHRLAGIVAASIPSTPPQESVRMQIIDEIRVQIEQWLKNCNPVIPRHRLALLASRLALRKTDLISRQQWLALHHLDSRETFATEENLIEALEVLELGLQMWDDEMLKPYSWLWKANPEYHVTMFLLWHLCMKPEGPNTDRAWNVVERLFSLRDSIEEGLGSRAAVLAALKGKAETIRESTRRSGSVANEVPGQGTNHMITPSEDHFKTVDSWGCLQRSSKGNENDWSRDPNEMPDWGPLVEGFHLGGQDFPGILW</sequence>
<keyword evidence="2" id="KW-0539">Nucleus</keyword>
<gene>
    <name evidence="5" type="ORF">FOYG_16959</name>
</gene>
<name>W9HFY5_FUSOX</name>
<dbReference type="GO" id="GO:0006351">
    <property type="term" value="P:DNA-templated transcription"/>
    <property type="evidence" value="ECO:0007669"/>
    <property type="project" value="InterPro"/>
</dbReference>
<evidence type="ECO:0000313" key="5">
    <source>
        <dbReference type="EMBL" id="EWY79894.1"/>
    </source>
</evidence>
<dbReference type="GO" id="GO:0003677">
    <property type="term" value="F:DNA binding"/>
    <property type="evidence" value="ECO:0007669"/>
    <property type="project" value="InterPro"/>
</dbReference>
<feature type="domain" description="Xylanolytic transcriptional activator regulatory" evidence="4">
    <location>
        <begin position="124"/>
        <end position="196"/>
    </location>
</feature>
<feature type="region of interest" description="Disordered" evidence="3">
    <location>
        <begin position="406"/>
        <end position="429"/>
    </location>
</feature>
<evidence type="ECO:0000313" key="6">
    <source>
        <dbReference type="Proteomes" id="UP000030753"/>
    </source>
</evidence>
<dbReference type="GO" id="GO:0008270">
    <property type="term" value="F:zinc ion binding"/>
    <property type="evidence" value="ECO:0007669"/>
    <property type="project" value="InterPro"/>
</dbReference>
<organism evidence="5 6">
    <name type="scientific">Fusarium oxysporum NRRL 32931</name>
    <dbReference type="NCBI Taxonomy" id="660029"/>
    <lineage>
        <taxon>Eukaryota</taxon>
        <taxon>Fungi</taxon>
        <taxon>Dikarya</taxon>
        <taxon>Ascomycota</taxon>
        <taxon>Pezizomycotina</taxon>
        <taxon>Sordariomycetes</taxon>
        <taxon>Hypocreomycetidae</taxon>
        <taxon>Hypocreales</taxon>
        <taxon>Nectriaceae</taxon>
        <taxon>Fusarium</taxon>
        <taxon>Fusarium oxysporum species complex</taxon>
    </lineage>
</organism>